<dbReference type="OMA" id="ACHYAKC"/>
<dbReference type="InterPro" id="IPR000477">
    <property type="entry name" value="RT_dom"/>
</dbReference>
<evidence type="ECO:0000313" key="2">
    <source>
        <dbReference type="Ensembl" id="ENSHCOP00000005725.1"/>
    </source>
</evidence>
<feature type="domain" description="Reverse transcriptase" evidence="1">
    <location>
        <begin position="373"/>
        <end position="610"/>
    </location>
</feature>
<dbReference type="Proteomes" id="UP000264820">
    <property type="component" value="Unplaced"/>
</dbReference>
<dbReference type="PROSITE" id="PS00028">
    <property type="entry name" value="ZINC_FINGER_C2H2_1"/>
    <property type="match status" value="1"/>
</dbReference>
<dbReference type="Ensembl" id="ENSHCOT00000004878.1">
    <property type="protein sequence ID" value="ENSHCOP00000005725.1"/>
    <property type="gene ID" value="ENSHCOG00000007436.1"/>
</dbReference>
<proteinExistence type="predicted"/>
<reference evidence="2" key="2">
    <citation type="submission" date="2025-09" db="UniProtKB">
        <authorList>
            <consortium name="Ensembl"/>
        </authorList>
    </citation>
    <scope>IDENTIFICATION</scope>
</reference>
<dbReference type="SUPFAM" id="SSF56672">
    <property type="entry name" value="DNA/RNA polymerases"/>
    <property type="match status" value="1"/>
</dbReference>
<accession>A0A3Q2XM41</accession>
<dbReference type="GeneTree" id="ENSGT00400000024060"/>
<evidence type="ECO:0000259" key="1">
    <source>
        <dbReference type="PROSITE" id="PS50878"/>
    </source>
</evidence>
<dbReference type="Pfam" id="PF00078">
    <property type="entry name" value="RVT_1"/>
    <property type="match status" value="1"/>
</dbReference>
<sequence length="990" mass="112722">TVSIEPDTTKQNKKTVKIGDKIRRYEAACPLCGLNIWGVGTLSKHFTSRHSNEKLWYVCRKCSKQSTNCHPIACHVPKCVTTMKSQKVVKIARFTFDNKVVFNSIQFATTRGVSQHMRHTHPSEWNNHKIAELKNKNAAVNGEGSWRSEEHDIITRMMRENSEQGASPRTPMTPQERIREKYLENMLDNMAGKKGRVARSIIKMVMNGDANGVTSNGNVEMLATAMGKRKKIKVADNSRLSMVTGAKTSKWKRVSKINRYRSYQILYENDQGTLANTILDGKENLKCNIPMVDLHATFCDRWQRKSVYKGLGPFRSIRGAMNDGLRKPILPKEVMGNLNKMKNGSAPGPDGITKKSILNWDVCGVALAVEFTRWLLHGTIPSAVKECTTSLLPKSTNPDDLKDVSNWRPITTGSMLFAQACPMNPRQRGFLVDANGKKPLAVLFIDFAKAFDSVTHDHILSSPRKRGVDRHIWGLIKNAYVRCTTKIYCGKDTSETIQMQVGVKQGDPMSPLLFNLAKDPLIQYLEDSNWGLGMNGRKMSALAFMKFLPSDDLVLVSGSRDAMCNLLESLERFCKLTGLSHGLLNAGDPWKGIVPPELKEDMARWLQNIKMASIKPSQRLTILNTYAVPRIIYKAAMGKTPITYLVEIDRMIRTAIKKWLHLALMTNNGLLYSRTRDGGLGVIRLEKLVPCIKMKCIWKMCWSEVDWTKSIAREQIEQPEWDRLWKTLGVPGQATKPDNIYDMEGDCCSAKTINIPNWRDRENLMWELKGTYSKGVSLFWNDKISDTWLKDPQKVSFEQKDYLMGLALRSGITPVVISRRCANTHMDSTCRRCNAKHEWLSHILGQCEYVKHNIIRCHNKICDNLQEEMVKHKWNVIREMRLIDDNVRNGLVLIIDVTVRYETSDFPLELAAEEKVKYMPIGGKTMHMLCAKDFKILGFPIGSRGKWPKYNDTVLQAIGIPEKRRTSFTRFLSRRVLLYSIDVIEGFYKD</sequence>
<dbReference type="AlphaFoldDB" id="A0A3Q2XM41"/>
<name>A0A3Q2XM41_HIPCM</name>
<dbReference type="PANTHER" id="PTHR19446">
    <property type="entry name" value="REVERSE TRANSCRIPTASES"/>
    <property type="match status" value="1"/>
</dbReference>
<dbReference type="InterPro" id="IPR013087">
    <property type="entry name" value="Znf_C2H2_type"/>
</dbReference>
<evidence type="ECO:0000313" key="3">
    <source>
        <dbReference type="Proteomes" id="UP000264820"/>
    </source>
</evidence>
<reference evidence="2" key="1">
    <citation type="submission" date="2025-08" db="UniProtKB">
        <authorList>
            <consortium name="Ensembl"/>
        </authorList>
    </citation>
    <scope>IDENTIFICATION</scope>
</reference>
<keyword evidence="3" id="KW-1185">Reference proteome</keyword>
<dbReference type="PROSITE" id="PS50878">
    <property type="entry name" value="RT_POL"/>
    <property type="match status" value="1"/>
</dbReference>
<protein>
    <recommendedName>
        <fullName evidence="1">Reverse transcriptase domain-containing protein</fullName>
    </recommendedName>
</protein>
<dbReference type="InterPro" id="IPR043502">
    <property type="entry name" value="DNA/RNA_pol_sf"/>
</dbReference>
<organism evidence="2 3">
    <name type="scientific">Hippocampus comes</name>
    <name type="common">Tiger tail seahorse</name>
    <dbReference type="NCBI Taxonomy" id="109280"/>
    <lineage>
        <taxon>Eukaryota</taxon>
        <taxon>Metazoa</taxon>
        <taxon>Chordata</taxon>
        <taxon>Craniata</taxon>
        <taxon>Vertebrata</taxon>
        <taxon>Euteleostomi</taxon>
        <taxon>Actinopterygii</taxon>
        <taxon>Neopterygii</taxon>
        <taxon>Teleostei</taxon>
        <taxon>Neoteleostei</taxon>
        <taxon>Acanthomorphata</taxon>
        <taxon>Syngnathiaria</taxon>
        <taxon>Syngnathiformes</taxon>
        <taxon>Syngnathoidei</taxon>
        <taxon>Syngnathidae</taxon>
        <taxon>Hippocampus</taxon>
    </lineage>
</organism>